<sequence length="104" mass="11015">MSNAMSRLSPGGRAWLWVVVAALAWTVQVGGLGPALAEAFAAEGETVVAERLLVAGEASRRAEPPARRPPPAVVRRHDPVVVRPATPACARKAALQTLLCVWRT</sequence>
<evidence type="ECO:0000313" key="2">
    <source>
        <dbReference type="Proteomes" id="UP000661607"/>
    </source>
</evidence>
<protein>
    <submittedName>
        <fullName evidence="1">Uncharacterized protein</fullName>
    </submittedName>
</protein>
<accession>A0ABR9KKY9</accession>
<organism evidence="1 2">
    <name type="scientific">Nonomuraea africana</name>
    <dbReference type="NCBI Taxonomy" id="46171"/>
    <lineage>
        <taxon>Bacteria</taxon>
        <taxon>Bacillati</taxon>
        <taxon>Actinomycetota</taxon>
        <taxon>Actinomycetes</taxon>
        <taxon>Streptosporangiales</taxon>
        <taxon>Streptosporangiaceae</taxon>
        <taxon>Nonomuraea</taxon>
    </lineage>
</organism>
<dbReference type="EMBL" id="JADBEF010000001">
    <property type="protein sequence ID" value="MBE1562684.1"/>
    <property type="molecule type" value="Genomic_DNA"/>
</dbReference>
<reference evidence="1 2" key="1">
    <citation type="submission" date="2020-10" db="EMBL/GenBank/DDBJ databases">
        <title>Sequencing the genomes of 1000 actinobacteria strains.</title>
        <authorList>
            <person name="Klenk H.-P."/>
        </authorList>
    </citation>
    <scope>NUCLEOTIDE SEQUENCE [LARGE SCALE GENOMIC DNA]</scope>
    <source>
        <strain evidence="1 2">DSM 43748</strain>
    </source>
</reference>
<dbReference type="Proteomes" id="UP000661607">
    <property type="component" value="Unassembled WGS sequence"/>
</dbReference>
<gene>
    <name evidence="1" type="ORF">H4W81_005463</name>
</gene>
<dbReference type="RefSeq" id="WP_192777379.1">
    <property type="nucleotide sequence ID" value="NZ_BAAASY010000002.1"/>
</dbReference>
<name>A0ABR9KKY9_9ACTN</name>
<comment type="caution">
    <text evidence="1">The sequence shown here is derived from an EMBL/GenBank/DDBJ whole genome shotgun (WGS) entry which is preliminary data.</text>
</comment>
<evidence type="ECO:0000313" key="1">
    <source>
        <dbReference type="EMBL" id="MBE1562684.1"/>
    </source>
</evidence>
<keyword evidence="2" id="KW-1185">Reference proteome</keyword>
<proteinExistence type="predicted"/>